<gene>
    <name evidence="1" type="ORF">IPZ78_03055</name>
</gene>
<keyword evidence="2" id="KW-1185">Reference proteome</keyword>
<comment type="caution">
    <text evidence="1">The sequence shown here is derived from an EMBL/GenBank/DDBJ whole genome shotgun (WGS) entry which is preliminary data.</text>
</comment>
<proteinExistence type="predicted"/>
<dbReference type="SUPFAM" id="SSF53795">
    <property type="entry name" value="PEP carboxykinase-like"/>
    <property type="match status" value="1"/>
</dbReference>
<sequence>MIEKNIYYNIADLQLEVTLAQDCNIETLLPNFEPFRVEYLDDVIISCRIVMSSVDLEFNSDESKLLSDISIVWGDRFTFHEDDDYYWTLIQYSQDKTKHWKMRSSKDFKLNTVFSGDFESTKNSFISWFFMVAFAQSALLNRCILIHSSVVVDEDYGYAFLGKSGTGKSTHSRLWLQNIPGISLLNDDNPAIRIFEDNIVIYGTPWSGKTKCYINDKRPLKGLVRLKQAPFNLIQPQKSKDALLALLPSCSAIRWNNSLYSTLVNLIIDLISKVQVAELQCLPDAEAAQMCYNELRKDL</sequence>
<accession>A0ABS7Z1S8</accession>
<dbReference type="Proteomes" id="UP001165302">
    <property type="component" value="Unassembled WGS sequence"/>
</dbReference>
<dbReference type="Gene3D" id="3.40.50.300">
    <property type="entry name" value="P-loop containing nucleotide triphosphate hydrolases"/>
    <property type="match status" value="1"/>
</dbReference>
<dbReference type="EMBL" id="JADEYP010000003">
    <property type="protein sequence ID" value="MCA5004131.1"/>
    <property type="molecule type" value="Genomic_DNA"/>
</dbReference>
<organism evidence="1 2">
    <name type="scientific">Sphingobacterium bovistauri</name>
    <dbReference type="NCBI Taxonomy" id="2781959"/>
    <lineage>
        <taxon>Bacteria</taxon>
        <taxon>Pseudomonadati</taxon>
        <taxon>Bacteroidota</taxon>
        <taxon>Sphingobacteriia</taxon>
        <taxon>Sphingobacteriales</taxon>
        <taxon>Sphingobacteriaceae</taxon>
        <taxon>Sphingobacterium</taxon>
    </lineage>
</organism>
<protein>
    <recommendedName>
        <fullName evidence="3">Phosphoenolpyruvate carboxykinase</fullName>
    </recommendedName>
</protein>
<name>A0ABS7Z1S8_9SPHI</name>
<evidence type="ECO:0008006" key="3">
    <source>
        <dbReference type="Google" id="ProtNLM"/>
    </source>
</evidence>
<evidence type="ECO:0000313" key="1">
    <source>
        <dbReference type="EMBL" id="MCA5004131.1"/>
    </source>
</evidence>
<reference evidence="1" key="1">
    <citation type="submission" date="2020-10" db="EMBL/GenBank/DDBJ databases">
        <authorList>
            <person name="Lu T."/>
            <person name="Wang Q."/>
            <person name="Han X."/>
        </authorList>
    </citation>
    <scope>NUCLEOTIDE SEQUENCE</scope>
    <source>
        <strain evidence="1">WQ 366</strain>
    </source>
</reference>
<evidence type="ECO:0000313" key="2">
    <source>
        <dbReference type="Proteomes" id="UP001165302"/>
    </source>
</evidence>
<dbReference type="InterPro" id="IPR027417">
    <property type="entry name" value="P-loop_NTPase"/>
</dbReference>
<dbReference type="RefSeq" id="WP_225551463.1">
    <property type="nucleotide sequence ID" value="NZ_JADEYP010000003.1"/>
</dbReference>